<evidence type="ECO:0000313" key="6">
    <source>
        <dbReference type="EMBL" id="MDT0381317.1"/>
    </source>
</evidence>
<evidence type="ECO:0000256" key="3">
    <source>
        <dbReference type="ARBA" id="ARBA00022840"/>
    </source>
</evidence>
<dbReference type="InterPro" id="IPR052032">
    <property type="entry name" value="ATP-dep_AA_Ligase"/>
</dbReference>
<gene>
    <name evidence="6" type="ORF">RM572_21400</name>
</gene>
<dbReference type="PROSITE" id="PS50975">
    <property type="entry name" value="ATP_GRASP"/>
    <property type="match status" value="1"/>
</dbReference>
<organism evidence="6 7">
    <name type="scientific">Streptomyces hazeniae</name>
    <dbReference type="NCBI Taxonomy" id="3075538"/>
    <lineage>
        <taxon>Bacteria</taxon>
        <taxon>Bacillati</taxon>
        <taxon>Actinomycetota</taxon>
        <taxon>Actinomycetes</taxon>
        <taxon>Kitasatosporales</taxon>
        <taxon>Streptomycetaceae</taxon>
        <taxon>Streptomyces</taxon>
    </lineage>
</organism>
<dbReference type="RefSeq" id="WP_311675003.1">
    <property type="nucleotide sequence ID" value="NZ_JAVREQ010000021.1"/>
</dbReference>
<dbReference type="Gene3D" id="3.30.470.20">
    <property type="entry name" value="ATP-grasp fold, B domain"/>
    <property type="match status" value="1"/>
</dbReference>
<comment type="caution">
    <text evidence="6">The sequence shown here is derived from an EMBL/GenBank/DDBJ whole genome shotgun (WGS) entry which is preliminary data.</text>
</comment>
<evidence type="ECO:0000259" key="5">
    <source>
        <dbReference type="PROSITE" id="PS50975"/>
    </source>
</evidence>
<sequence length="393" mass="41787">MSGRLVVIGASPSIAAVAREVDPAAVFLQQPGSPVDEIVRIGCNLYTTDFSRDEELRVLLREVVAPLGVSAVVSVTETGQLPAAVANETLGTPGLRPEVVRRFQDKAVMRQRMAQTVPDLSVRYAVPADGAEAARRVRAWGAARAVLKPLEGTASRDVRIVADPAELERLDLDAPALLEEFAEGDEYSAETFSTGGTHRLVAVTRKHLFDATVVEAAHVVPAPGLDDGEQALVEKCVARFLDAMELTDGPAHTEFRLRDGEFRIIESHTRIGGDGITRLVQRVTGVDLKRWSLGWSTGLTGADVTTAPESGAAAIAFVTAPPGRVTAVRVPDFAPQGADVRDVDLYVGPGDEIGELTDSRQRAGHVLATGDDPATVLAAVRDMAARVVVETAR</sequence>
<name>A0ABU2NZC3_9ACTN</name>
<dbReference type="Gene3D" id="3.40.50.20">
    <property type="match status" value="1"/>
</dbReference>
<keyword evidence="3 4" id="KW-0067">ATP-binding</keyword>
<accession>A0ABU2NZC3</accession>
<dbReference type="PANTHER" id="PTHR43585:SF2">
    <property type="entry name" value="ATP-GRASP ENZYME FSQD"/>
    <property type="match status" value="1"/>
</dbReference>
<dbReference type="Pfam" id="PF18603">
    <property type="entry name" value="LAL_C2"/>
    <property type="match status" value="1"/>
</dbReference>
<dbReference type="Proteomes" id="UP001183414">
    <property type="component" value="Unassembled WGS sequence"/>
</dbReference>
<reference evidence="7" key="1">
    <citation type="submission" date="2023-07" db="EMBL/GenBank/DDBJ databases">
        <title>30 novel species of actinomycetes from the DSMZ collection.</title>
        <authorList>
            <person name="Nouioui I."/>
        </authorList>
    </citation>
    <scope>NUCLEOTIDE SEQUENCE [LARGE SCALE GENOMIC DNA]</scope>
    <source>
        <strain evidence="7">DSM 42041</strain>
    </source>
</reference>
<evidence type="ECO:0000256" key="1">
    <source>
        <dbReference type="ARBA" id="ARBA00022598"/>
    </source>
</evidence>
<proteinExistence type="predicted"/>
<dbReference type="InterPro" id="IPR011761">
    <property type="entry name" value="ATP-grasp"/>
</dbReference>
<dbReference type="EMBL" id="JAVREQ010000021">
    <property type="protein sequence ID" value="MDT0381317.1"/>
    <property type="molecule type" value="Genomic_DNA"/>
</dbReference>
<keyword evidence="1" id="KW-0436">Ligase</keyword>
<dbReference type="InterPro" id="IPR040570">
    <property type="entry name" value="LAL_C2"/>
</dbReference>
<evidence type="ECO:0000313" key="7">
    <source>
        <dbReference type="Proteomes" id="UP001183414"/>
    </source>
</evidence>
<keyword evidence="7" id="KW-1185">Reference proteome</keyword>
<protein>
    <submittedName>
        <fullName evidence="6">ATP-grasp domain-containing protein</fullName>
    </submittedName>
</protein>
<keyword evidence="2 4" id="KW-0547">Nucleotide-binding</keyword>
<feature type="domain" description="ATP-grasp" evidence="5">
    <location>
        <begin position="118"/>
        <end position="297"/>
    </location>
</feature>
<dbReference type="SUPFAM" id="SSF56059">
    <property type="entry name" value="Glutathione synthetase ATP-binding domain-like"/>
    <property type="match status" value="1"/>
</dbReference>
<evidence type="ECO:0000256" key="2">
    <source>
        <dbReference type="ARBA" id="ARBA00022741"/>
    </source>
</evidence>
<evidence type="ECO:0000256" key="4">
    <source>
        <dbReference type="PROSITE-ProRule" id="PRU00409"/>
    </source>
</evidence>
<dbReference type="Pfam" id="PF13535">
    <property type="entry name" value="ATP-grasp_4"/>
    <property type="match status" value="1"/>
</dbReference>
<dbReference type="PANTHER" id="PTHR43585">
    <property type="entry name" value="FUMIPYRROLE BIOSYNTHESIS PROTEIN C"/>
    <property type="match status" value="1"/>
</dbReference>